<name>A0A166VAZ0_9PEZI</name>
<feature type="region of interest" description="Disordered" evidence="1">
    <location>
        <begin position="32"/>
        <end position="142"/>
    </location>
</feature>
<gene>
    <name evidence="3" type="ORF">CT0861_08710</name>
</gene>
<proteinExistence type="predicted"/>
<dbReference type="AlphaFoldDB" id="A0A166VAZ0"/>
<evidence type="ECO:0000313" key="3">
    <source>
        <dbReference type="EMBL" id="KZL74376.1"/>
    </source>
</evidence>
<keyword evidence="4" id="KW-1185">Reference proteome</keyword>
<organism evidence="3 4">
    <name type="scientific">Colletotrichum tofieldiae</name>
    <dbReference type="NCBI Taxonomy" id="708197"/>
    <lineage>
        <taxon>Eukaryota</taxon>
        <taxon>Fungi</taxon>
        <taxon>Dikarya</taxon>
        <taxon>Ascomycota</taxon>
        <taxon>Pezizomycotina</taxon>
        <taxon>Sordariomycetes</taxon>
        <taxon>Hypocreomycetidae</taxon>
        <taxon>Glomerellales</taxon>
        <taxon>Glomerellaceae</taxon>
        <taxon>Colletotrichum</taxon>
        <taxon>Colletotrichum spaethianum species complex</taxon>
    </lineage>
</organism>
<feature type="chain" id="PRO_5007881066" evidence="2">
    <location>
        <begin position="32"/>
        <end position="417"/>
    </location>
</feature>
<feature type="compositionally biased region" description="Basic and acidic residues" evidence="1">
    <location>
        <begin position="62"/>
        <end position="80"/>
    </location>
</feature>
<sequence length="417" mass="46336">MASAFSVNRQTIAGLILFLFFLWTLSTFTHSTSTTPTHITHEQPGNEQTQPNREPVNTHNYHSPDESRPDSDTSRPDKSSEFSLPAWYEDDENKAASKASKTSAKSAQHTTSAGTGKDGNKSGSKSKLATESTKPQSSSSSQDHDRALILYAFAESDAARENLKFFVNQGLHDAADFVFILNGETNVSTIIPEKKNIKVINRPNTCFDLGAYGEVLRKDDLYKKYKRFITLNASIRGPFLPHWAQSCWSDLYLGRLTDKVKLVGMTANCWPQFHVQSMIWATDEVGIDLLLNPPPGSSIKDDFGGENDPVGLGGCYNGWNQAVHAEIGATSTFLKQGYKVDLMMAAFQKSKKYIEECDTSQNGDVLWNGKYFGTNVHPYETIFIKANRDIDPTLIEHLTTWQQASGFNSYSACNARP</sequence>
<evidence type="ECO:0000313" key="4">
    <source>
        <dbReference type="Proteomes" id="UP000076552"/>
    </source>
</evidence>
<comment type="caution">
    <text evidence="3">The sequence shown here is derived from an EMBL/GenBank/DDBJ whole genome shotgun (WGS) entry which is preliminary data.</text>
</comment>
<protein>
    <submittedName>
        <fullName evidence="3">Uncharacterized protein</fullName>
    </submittedName>
</protein>
<reference evidence="3 4" key="1">
    <citation type="submission" date="2015-06" db="EMBL/GenBank/DDBJ databases">
        <title>Survival trade-offs in plant roots during colonization by closely related pathogenic and mutualistic fungi.</title>
        <authorList>
            <person name="Hacquard S."/>
            <person name="Kracher B."/>
            <person name="Hiruma K."/>
            <person name="Weinman A."/>
            <person name="Muench P."/>
            <person name="Garrido Oter R."/>
            <person name="Ver Loren van Themaat E."/>
            <person name="Dallerey J.-F."/>
            <person name="Damm U."/>
            <person name="Henrissat B."/>
            <person name="Lespinet O."/>
            <person name="Thon M."/>
            <person name="Kemen E."/>
            <person name="McHardy A.C."/>
            <person name="Schulze-Lefert P."/>
            <person name="O'Connell R.J."/>
        </authorList>
    </citation>
    <scope>NUCLEOTIDE SEQUENCE [LARGE SCALE GENOMIC DNA]</scope>
    <source>
        <strain evidence="3 4">0861</strain>
    </source>
</reference>
<evidence type="ECO:0000256" key="2">
    <source>
        <dbReference type="SAM" id="SignalP"/>
    </source>
</evidence>
<keyword evidence="2" id="KW-0732">Signal</keyword>
<evidence type="ECO:0000256" key="1">
    <source>
        <dbReference type="SAM" id="MobiDB-lite"/>
    </source>
</evidence>
<feature type="signal peptide" evidence="2">
    <location>
        <begin position="1"/>
        <end position="31"/>
    </location>
</feature>
<accession>A0A166VAZ0</accession>
<dbReference type="STRING" id="708197.A0A166VAZ0"/>
<feature type="compositionally biased region" description="Polar residues" evidence="1">
    <location>
        <begin position="43"/>
        <end position="61"/>
    </location>
</feature>
<dbReference type="EMBL" id="LFIV01000033">
    <property type="protein sequence ID" value="KZL74376.1"/>
    <property type="molecule type" value="Genomic_DNA"/>
</dbReference>
<dbReference type="Proteomes" id="UP000076552">
    <property type="component" value="Unassembled WGS sequence"/>
</dbReference>
<feature type="compositionally biased region" description="Low complexity" evidence="1">
    <location>
        <begin position="96"/>
        <end position="127"/>
    </location>
</feature>